<name>A0A840MNQ2_9PROT</name>
<evidence type="ECO:0000256" key="1">
    <source>
        <dbReference type="ARBA" id="ARBA00009667"/>
    </source>
</evidence>
<keyword evidence="3 5" id="KW-0368">Histidine biosynthesis</keyword>
<accession>A0A840MNQ2</accession>
<organism evidence="6 7">
    <name type="scientific">Chitinivorax tropicus</name>
    <dbReference type="NCBI Taxonomy" id="714531"/>
    <lineage>
        <taxon>Bacteria</taxon>
        <taxon>Pseudomonadati</taxon>
        <taxon>Pseudomonadota</taxon>
        <taxon>Betaproteobacteria</taxon>
        <taxon>Chitinivorax</taxon>
    </lineage>
</organism>
<dbReference type="GO" id="GO:0016829">
    <property type="term" value="F:lyase activity"/>
    <property type="evidence" value="ECO:0007669"/>
    <property type="project" value="UniProtKB-KW"/>
</dbReference>
<dbReference type="GO" id="GO:0000107">
    <property type="term" value="F:imidazoleglycerol-phosphate synthase activity"/>
    <property type="evidence" value="ECO:0007669"/>
    <property type="project" value="TreeGrafter"/>
</dbReference>
<dbReference type="SUPFAM" id="SSF51366">
    <property type="entry name" value="Ribulose-phoshate binding barrel"/>
    <property type="match status" value="1"/>
</dbReference>
<dbReference type="AlphaFoldDB" id="A0A840MNQ2"/>
<reference evidence="6 7" key="1">
    <citation type="submission" date="2020-08" db="EMBL/GenBank/DDBJ databases">
        <title>Genomic Encyclopedia of Type Strains, Phase IV (KMG-IV): sequencing the most valuable type-strain genomes for metagenomic binning, comparative biology and taxonomic classification.</title>
        <authorList>
            <person name="Goeker M."/>
        </authorList>
    </citation>
    <scope>NUCLEOTIDE SEQUENCE [LARGE SCALE GENOMIC DNA]</scope>
    <source>
        <strain evidence="6 7">DSM 27165</strain>
    </source>
</reference>
<keyword evidence="7" id="KW-1185">Reference proteome</keyword>
<comment type="similarity">
    <text evidence="1 5">Belongs to the HisA/HisF family.</text>
</comment>
<evidence type="ECO:0000256" key="4">
    <source>
        <dbReference type="ARBA" id="ARBA00029440"/>
    </source>
</evidence>
<comment type="caution">
    <text evidence="6">The sequence shown here is derived from an EMBL/GenBank/DDBJ whole genome shotgun (WGS) entry which is preliminary data.</text>
</comment>
<dbReference type="InterPro" id="IPR050064">
    <property type="entry name" value="IGPS_HisA/HisF"/>
</dbReference>
<dbReference type="InterPro" id="IPR006062">
    <property type="entry name" value="His_biosynth"/>
</dbReference>
<evidence type="ECO:0000256" key="5">
    <source>
        <dbReference type="RuleBase" id="RU003657"/>
    </source>
</evidence>
<evidence type="ECO:0000313" key="7">
    <source>
        <dbReference type="Proteomes" id="UP000575898"/>
    </source>
</evidence>
<dbReference type="EC" id="4.1.3.-" evidence="6"/>
<proteinExistence type="inferred from homology"/>
<comment type="pathway">
    <text evidence="4">Amino-acid biosynthesis.</text>
</comment>
<evidence type="ECO:0000313" key="6">
    <source>
        <dbReference type="EMBL" id="MBB5016871.1"/>
    </source>
</evidence>
<dbReference type="RefSeq" id="WP_184033753.1">
    <property type="nucleotide sequence ID" value="NZ_JACHHY010000001.1"/>
</dbReference>
<dbReference type="Proteomes" id="UP000575898">
    <property type="component" value="Unassembled WGS sequence"/>
</dbReference>
<protein>
    <submittedName>
        <fullName evidence="6">Cyclase</fullName>
        <ecNumber evidence="6">4.1.3.-</ecNumber>
    </submittedName>
</protein>
<sequence>MLKKRLIAVLILRDGQVVQSVRFKHTNVIHYDAVHAVECFNKWAVDELVMLNVSPDSTSREGFADAVRRIAGQCFVPLSAGGWINDAAYAETLLRAGADKLVLNTAFHTHCDLVQTLSARYGRQCIIGSMDVKLQVSGETTVMVNRGRDDTKIAPIDWARRMVELGAGELFFNSIDHDGARKGYHLSALQAVCQTVDVPVIAFGGVFTWQHLVDGLNAGAQAAAAANIFHYTEHSTRKAKRFLAEAGIPVRSE</sequence>
<gene>
    <name evidence="6" type="ORF">HNQ59_000133</name>
</gene>
<evidence type="ECO:0000256" key="3">
    <source>
        <dbReference type="ARBA" id="ARBA00023102"/>
    </source>
</evidence>
<dbReference type="InterPro" id="IPR013785">
    <property type="entry name" value="Aldolase_TIM"/>
</dbReference>
<dbReference type="PANTHER" id="PTHR21235">
    <property type="entry name" value="IMIDAZOLE GLYCEROL PHOSPHATE SYNTHASE SUBUNIT HISF/H IGP SYNTHASE SUBUNIT HISF/H"/>
    <property type="match status" value="1"/>
</dbReference>
<dbReference type="Pfam" id="PF00977">
    <property type="entry name" value="His_biosynth"/>
    <property type="match status" value="1"/>
</dbReference>
<keyword evidence="6" id="KW-0456">Lyase</keyword>
<dbReference type="PANTHER" id="PTHR21235:SF2">
    <property type="entry name" value="IMIDAZOLE GLYCEROL PHOSPHATE SYNTHASE HISHF"/>
    <property type="match status" value="1"/>
</dbReference>
<dbReference type="Gene3D" id="3.20.20.70">
    <property type="entry name" value="Aldolase class I"/>
    <property type="match status" value="1"/>
</dbReference>
<dbReference type="EMBL" id="JACHHY010000001">
    <property type="protein sequence ID" value="MBB5016871.1"/>
    <property type="molecule type" value="Genomic_DNA"/>
</dbReference>
<keyword evidence="2 5" id="KW-0028">Amino-acid biosynthesis</keyword>
<dbReference type="InterPro" id="IPR011060">
    <property type="entry name" value="RibuloseP-bd_barrel"/>
</dbReference>
<evidence type="ECO:0000256" key="2">
    <source>
        <dbReference type="ARBA" id="ARBA00022605"/>
    </source>
</evidence>
<dbReference type="GO" id="GO:0000105">
    <property type="term" value="P:L-histidine biosynthetic process"/>
    <property type="evidence" value="ECO:0007669"/>
    <property type="project" value="UniProtKB-KW"/>
</dbReference>